<dbReference type="OrthoDB" id="7002695at2"/>
<evidence type="ECO:0000313" key="9">
    <source>
        <dbReference type="Proteomes" id="UP000280434"/>
    </source>
</evidence>
<feature type="transmembrane region" description="Helical" evidence="6">
    <location>
        <begin position="307"/>
        <end position="327"/>
    </location>
</feature>
<dbReference type="AlphaFoldDB" id="A0A494X542"/>
<feature type="transmembrane region" description="Helical" evidence="6">
    <location>
        <begin position="90"/>
        <end position="113"/>
    </location>
</feature>
<evidence type="ECO:0000256" key="1">
    <source>
        <dbReference type="ARBA" id="ARBA00004651"/>
    </source>
</evidence>
<evidence type="ECO:0000256" key="6">
    <source>
        <dbReference type="SAM" id="Phobius"/>
    </source>
</evidence>
<reference evidence="8 9" key="1">
    <citation type="submission" date="2018-10" db="EMBL/GenBank/DDBJ databases">
        <title>Paraburkholderia sp. 7MK8-2, isolated from soil.</title>
        <authorList>
            <person name="Gao Z.-H."/>
            <person name="Qiu L.-H."/>
        </authorList>
    </citation>
    <scope>NUCLEOTIDE SEQUENCE [LARGE SCALE GENOMIC DNA]</scope>
    <source>
        <strain evidence="8 9">7MK8-2</strain>
    </source>
</reference>
<dbReference type="GO" id="GO:0022857">
    <property type="term" value="F:transmembrane transporter activity"/>
    <property type="evidence" value="ECO:0007669"/>
    <property type="project" value="InterPro"/>
</dbReference>
<organism evidence="8 9">
    <name type="scientific">Trinickia fusca</name>
    <dbReference type="NCBI Taxonomy" id="2419777"/>
    <lineage>
        <taxon>Bacteria</taxon>
        <taxon>Pseudomonadati</taxon>
        <taxon>Pseudomonadota</taxon>
        <taxon>Betaproteobacteria</taxon>
        <taxon>Burkholderiales</taxon>
        <taxon>Burkholderiaceae</taxon>
        <taxon>Trinickia</taxon>
    </lineage>
</organism>
<keyword evidence="5 6" id="KW-0472">Membrane</keyword>
<feature type="transmembrane region" description="Helical" evidence="6">
    <location>
        <begin position="348"/>
        <end position="367"/>
    </location>
</feature>
<feature type="transmembrane region" description="Helical" evidence="6">
    <location>
        <begin position="20"/>
        <end position="38"/>
    </location>
</feature>
<evidence type="ECO:0000259" key="7">
    <source>
        <dbReference type="PROSITE" id="PS50850"/>
    </source>
</evidence>
<proteinExistence type="predicted"/>
<dbReference type="Gene3D" id="1.20.1250.20">
    <property type="entry name" value="MFS general substrate transporter like domains"/>
    <property type="match status" value="1"/>
</dbReference>
<feature type="transmembrane region" description="Helical" evidence="6">
    <location>
        <begin position="373"/>
        <end position="391"/>
    </location>
</feature>
<evidence type="ECO:0000313" key="8">
    <source>
        <dbReference type="EMBL" id="RKP43284.1"/>
    </source>
</evidence>
<evidence type="ECO:0000256" key="5">
    <source>
        <dbReference type="ARBA" id="ARBA00023136"/>
    </source>
</evidence>
<sequence>MATFDSTTSSEATSRLRARFPLSGLLALATAAFIGVLTEALPAGLLRQMSVGLGVSDALTGQLVTLYAIGTLLTAIPLTAATQGFRRRSLLLAAIAGLAVTNMITALSTHYVLTLAARFLAGVSVGLLWALVAGYATRMVDEHSKGKAMAIAMTGIPLALSIGIPAGTFIGTLVGWRMTFGILSVATVLLLGWARLALPDFPGQSANDRLSLGEVFVRPGIRSVLFITMAYVLAHNLLYTYIAPFLALSNLADRVDVILFVFGLVALAGLWITGALIDRWMRLLMLASTTLFVVAALAFAYGSGNPLVVYASVGAWGLAWGGAPTLFQTASAKIAGEAAEVAQSMIVTVWNVAMAGAGIVGGALLGACGAASLPWAMVALLFAAGAVAYSAKALDLRAR</sequence>
<dbReference type="RefSeq" id="WP_121281902.1">
    <property type="nucleotide sequence ID" value="NZ_RBZV01000026.1"/>
</dbReference>
<dbReference type="InterPro" id="IPR036259">
    <property type="entry name" value="MFS_trans_sf"/>
</dbReference>
<name>A0A494X542_9BURK</name>
<feature type="domain" description="Major facilitator superfamily (MFS) profile" evidence="7">
    <location>
        <begin position="24"/>
        <end position="399"/>
    </location>
</feature>
<dbReference type="SUPFAM" id="SSF103473">
    <property type="entry name" value="MFS general substrate transporter"/>
    <property type="match status" value="1"/>
</dbReference>
<comment type="subcellular location">
    <subcellularLocation>
        <location evidence="1">Cell membrane</location>
        <topology evidence="1">Multi-pass membrane protein</topology>
    </subcellularLocation>
</comment>
<accession>A0A494X542</accession>
<feature type="transmembrane region" description="Helical" evidence="6">
    <location>
        <begin position="148"/>
        <end position="170"/>
    </location>
</feature>
<feature type="transmembrane region" description="Helical" evidence="6">
    <location>
        <begin position="257"/>
        <end position="276"/>
    </location>
</feature>
<dbReference type="InterPro" id="IPR011701">
    <property type="entry name" value="MFS"/>
</dbReference>
<dbReference type="PANTHER" id="PTHR43124:SF3">
    <property type="entry name" value="CHLORAMPHENICOL EFFLUX PUMP RV0191"/>
    <property type="match status" value="1"/>
</dbReference>
<evidence type="ECO:0000256" key="2">
    <source>
        <dbReference type="ARBA" id="ARBA00022475"/>
    </source>
</evidence>
<keyword evidence="3 6" id="KW-0812">Transmembrane</keyword>
<feature type="transmembrane region" description="Helical" evidence="6">
    <location>
        <begin position="219"/>
        <end position="242"/>
    </location>
</feature>
<keyword evidence="9" id="KW-1185">Reference proteome</keyword>
<feature type="transmembrane region" description="Helical" evidence="6">
    <location>
        <begin position="176"/>
        <end position="198"/>
    </location>
</feature>
<dbReference type="CDD" id="cd17324">
    <property type="entry name" value="MFS_NepI_like"/>
    <property type="match status" value="1"/>
</dbReference>
<dbReference type="GO" id="GO:0005886">
    <property type="term" value="C:plasma membrane"/>
    <property type="evidence" value="ECO:0007669"/>
    <property type="project" value="UniProtKB-SubCell"/>
</dbReference>
<dbReference type="PROSITE" id="PS50850">
    <property type="entry name" value="MFS"/>
    <property type="match status" value="1"/>
</dbReference>
<gene>
    <name evidence="8" type="ORF">D7S89_26885</name>
</gene>
<keyword evidence="2" id="KW-1003">Cell membrane</keyword>
<dbReference type="InterPro" id="IPR050189">
    <property type="entry name" value="MFS_Efflux_Transporters"/>
</dbReference>
<evidence type="ECO:0000256" key="4">
    <source>
        <dbReference type="ARBA" id="ARBA00022989"/>
    </source>
</evidence>
<protein>
    <submittedName>
        <fullName evidence="8">MFS transporter</fullName>
    </submittedName>
</protein>
<comment type="caution">
    <text evidence="8">The sequence shown here is derived from an EMBL/GenBank/DDBJ whole genome shotgun (WGS) entry which is preliminary data.</text>
</comment>
<dbReference type="PANTHER" id="PTHR43124">
    <property type="entry name" value="PURINE EFFLUX PUMP PBUE"/>
    <property type="match status" value="1"/>
</dbReference>
<dbReference type="Proteomes" id="UP000280434">
    <property type="component" value="Unassembled WGS sequence"/>
</dbReference>
<feature type="transmembrane region" description="Helical" evidence="6">
    <location>
        <begin position="119"/>
        <end position="136"/>
    </location>
</feature>
<dbReference type="InterPro" id="IPR020846">
    <property type="entry name" value="MFS_dom"/>
</dbReference>
<dbReference type="Pfam" id="PF07690">
    <property type="entry name" value="MFS_1"/>
    <property type="match status" value="1"/>
</dbReference>
<evidence type="ECO:0000256" key="3">
    <source>
        <dbReference type="ARBA" id="ARBA00022692"/>
    </source>
</evidence>
<feature type="transmembrane region" description="Helical" evidence="6">
    <location>
        <begin position="58"/>
        <end position="78"/>
    </location>
</feature>
<dbReference type="EMBL" id="RBZV01000026">
    <property type="protein sequence ID" value="RKP43284.1"/>
    <property type="molecule type" value="Genomic_DNA"/>
</dbReference>
<keyword evidence="4 6" id="KW-1133">Transmembrane helix</keyword>
<feature type="transmembrane region" description="Helical" evidence="6">
    <location>
        <begin position="283"/>
        <end position="301"/>
    </location>
</feature>